<feature type="transmembrane region" description="Helical" evidence="3">
    <location>
        <begin position="111"/>
        <end position="133"/>
    </location>
</feature>
<dbReference type="Gene3D" id="2.60.40.10">
    <property type="entry name" value="Immunoglobulins"/>
    <property type="match status" value="1"/>
</dbReference>
<evidence type="ECO:0000259" key="4">
    <source>
        <dbReference type="SMART" id="SM00060"/>
    </source>
</evidence>
<dbReference type="InterPro" id="IPR008974">
    <property type="entry name" value="TRAF-like"/>
</dbReference>
<gene>
    <name evidence="5" type="ORF">niasHT_020272</name>
</gene>
<keyword evidence="6" id="KW-1185">Reference proteome</keyword>
<dbReference type="InterPro" id="IPR002083">
    <property type="entry name" value="MATH/TRAF_dom"/>
</dbReference>
<feature type="region of interest" description="Disordered" evidence="2">
    <location>
        <begin position="1"/>
        <end position="23"/>
    </location>
</feature>
<feature type="transmembrane region" description="Helical" evidence="3">
    <location>
        <begin position="47"/>
        <end position="69"/>
    </location>
</feature>
<feature type="compositionally biased region" description="Basic and acidic residues" evidence="2">
    <location>
        <begin position="953"/>
        <end position="971"/>
    </location>
</feature>
<dbReference type="InterPro" id="IPR050991">
    <property type="entry name" value="ECM_Regulatory_Proteins"/>
</dbReference>
<feature type="domain" description="Fibronectin type-III" evidence="4">
    <location>
        <begin position="1210"/>
        <end position="1320"/>
    </location>
</feature>
<feature type="region of interest" description="Disordered" evidence="2">
    <location>
        <begin position="1251"/>
        <end position="1281"/>
    </location>
</feature>
<sequence>MTNLIGEEEAPTDMQRSSSETCSPNRTAKLCKSGVSLTKKDFVKKEIIGLVVLGALVAISVLLFLFLLFGRQFSFEETKTFDHQNAFDELEKNILAKLEQMDMKLGSTAEGWSSFLMKSVGIGIGTVIFLQIVKRIIHSHTKKGLRRRGQFLFRMTDFKAFSQGNGPNEVKSDTIGYINGMPWQIAIQNNGANIGLFLQCSSLKILIPFVCRWAAFRLSIVSCQNCNECVKQKGKLDDFDLFDLAKSNWGWSDFAKFEDLMDPDNGIYDAKEDAVTFKAEKLEGIGTKHCAGRFVLDDKMSVDLYQRQPRAAEAATTAADHQQHGEEAEANRTFQKKKRGEAQTLGKRKTQKEEGSGRGGGRTLTGGSERKGRKRDTHWKDGHTQWPEITHHITSDQSPPHNNILPQLPLSSFPPPAPFIRSFRPLVRPRRDEQQKQTTALFFFCSSSPIASSSPVVGPSPTINAQQQQKKKHQQMTRHHHPQHTDPSPYSSSPSSSFPSSSITTKAATAVDDDQNGQCGSYLLAHKCRPTIPESKTTKLTKSKSTSSLALPSPFACTSPKCRRLLLLPNRRRFLFPSGDSLIAVFLIVLLALILSYGNNAKNASASAVVSPPFCPSSLQINISFSLLRLKNSAEGQRNANGAEMPLYLIMEYWPPHGQPPSPFTLHGPTPTTESEANFTIRVNGTWPAVRYHYSLSAVYENNGRRIVTEGNGTNTANTVLLQKGTAHSSPDKPVLVSVAATERACTLAWAPPPALRLPQAEQQQQNYAYYMEYFPFQLTLFSVASSNVVFYARTKANSVRLRRLRTGTQYRLALYAEYFGVRSLCPLELAFRTRRTVPSRYGNTTAVVSAVFNATNNPMAINRKSSTPISSLFNRNTTVMSRLSSQKSEALSIAKNNSLIDSHMTTSTSTTSKTSATTSLPFMATSSSSSAEKTAPRGQESVEMEESGSVENHGDTKTVVESEESSKESDNESDGAEEAEDEEAEVEEAQPVDEASPKESRNKTREEPSIRMRQHGTRTLAIAWRVPELVACDAFLVRHRPLGMATDRIGTQRTVTPQALLPLVANACVEVNVSCLFENSVSPQWNARRVLDLRTPAPVQNVRVIRSYTDEYFQASVLLGFGLPPKADSAHFQLHEVHIAWSLGKKVVGRQQVVFRGEHIQKTGGKSAEGRVNITGLEPARLYTFAVRNVSRELPAKCSAPLGVRLITPPVITSTIYAGQISTHSININFGESDSSHPFDQYELHFDSSNGAETAEGDGDTTPKSGKKLENGDETPNKTPNTLIRRLAKNDTKSFTFNKLVPGKTYTFALFTLLHGVRSRPVDVNITTYPLKVSAFRPLIGSGYVRLFWTVRNDAHNLCRFRLSYTASAGLHLHSALSLELNGSAVTHRFSGLDWNTFYTFTITVIMGPSGAEAESESEAVTIGMANRPRSTPQLKRYGSRELLLSFENDPEAFPDRNGALSDFAVIVAERATLEGTAGDDDTTEDKKETVEETQNSLEILGDVWELPSWHDARERADDAGDDGTPWIAYRTSPSNFNPFARRTSPRIAQFVIGSEDCVPGRRRLDEMYCNGPLRANVDYFVRVRAFSVAGVAMETAWVGIDGAVPHAASKSPAEQKQQWRLPCYMYLNGCYASRERGGGSNAAARRIAISGTDCWLLLLAVAIAILPAVIRRIVLF</sequence>
<evidence type="ECO:0000256" key="1">
    <source>
        <dbReference type="ARBA" id="ARBA00022737"/>
    </source>
</evidence>
<accession>A0ABD2JG92</accession>
<feature type="compositionally biased region" description="Basic and acidic residues" evidence="2">
    <location>
        <begin position="996"/>
        <end position="1011"/>
    </location>
</feature>
<keyword evidence="3" id="KW-1133">Transmembrane helix</keyword>
<dbReference type="PANTHER" id="PTHR46708:SF2">
    <property type="entry name" value="FIBRONECTIN TYPE-III DOMAIN-CONTAINING PROTEIN"/>
    <property type="match status" value="1"/>
</dbReference>
<keyword evidence="3" id="KW-0472">Membrane</keyword>
<feature type="compositionally biased region" description="Low complexity" evidence="2">
    <location>
        <begin position="906"/>
        <end position="920"/>
    </location>
</feature>
<feature type="transmembrane region" description="Helical" evidence="3">
    <location>
        <begin position="574"/>
        <end position="597"/>
    </location>
</feature>
<dbReference type="CDD" id="cd00121">
    <property type="entry name" value="MATH"/>
    <property type="match status" value="1"/>
</dbReference>
<feature type="compositionally biased region" description="Basic and acidic residues" evidence="2">
    <location>
        <begin position="321"/>
        <end position="330"/>
    </location>
</feature>
<dbReference type="Proteomes" id="UP001620626">
    <property type="component" value="Unassembled WGS sequence"/>
</dbReference>
<evidence type="ECO:0000313" key="6">
    <source>
        <dbReference type="Proteomes" id="UP001620626"/>
    </source>
</evidence>
<feature type="compositionally biased region" description="Polar residues" evidence="2">
    <location>
        <begin position="14"/>
        <end position="23"/>
    </location>
</feature>
<evidence type="ECO:0000256" key="2">
    <source>
        <dbReference type="SAM" id="MobiDB-lite"/>
    </source>
</evidence>
<name>A0ABD2JG92_9BILA</name>
<dbReference type="InterPro" id="IPR036116">
    <property type="entry name" value="FN3_sf"/>
</dbReference>
<feature type="compositionally biased region" description="Low complexity" evidence="2">
    <location>
        <begin position="487"/>
        <end position="502"/>
    </location>
</feature>
<dbReference type="SMART" id="SM00060">
    <property type="entry name" value="FN3"/>
    <property type="match status" value="5"/>
</dbReference>
<dbReference type="SUPFAM" id="SSF49265">
    <property type="entry name" value="Fibronectin type III"/>
    <property type="match status" value="2"/>
</dbReference>
<dbReference type="Pfam" id="PF00917">
    <property type="entry name" value="MATH"/>
    <property type="match status" value="1"/>
</dbReference>
<protein>
    <recommendedName>
        <fullName evidence="4">Fibronectin type-III domain-containing protein</fullName>
    </recommendedName>
</protein>
<dbReference type="EMBL" id="JBICBT010000978">
    <property type="protein sequence ID" value="KAL3089643.1"/>
    <property type="molecule type" value="Genomic_DNA"/>
</dbReference>
<feature type="region of interest" description="Disordered" evidence="2">
    <location>
        <begin position="453"/>
        <end position="504"/>
    </location>
</feature>
<proteinExistence type="predicted"/>
<feature type="domain" description="Fibronectin type-III" evidence="4">
    <location>
        <begin position="731"/>
        <end position="823"/>
    </location>
</feature>
<feature type="domain" description="Fibronectin type-III" evidence="4">
    <location>
        <begin position="1123"/>
        <end position="1197"/>
    </location>
</feature>
<dbReference type="InterPro" id="IPR003961">
    <property type="entry name" value="FN3_dom"/>
</dbReference>
<dbReference type="Gene3D" id="2.60.210.10">
    <property type="entry name" value="Apoptosis, Tumor Necrosis Factor Receptor Associated Protein 2, Chain A"/>
    <property type="match status" value="1"/>
</dbReference>
<keyword evidence="3" id="KW-0812">Transmembrane</keyword>
<dbReference type="PANTHER" id="PTHR46708">
    <property type="entry name" value="TENASCIN"/>
    <property type="match status" value="1"/>
</dbReference>
<reference evidence="5 6" key="1">
    <citation type="submission" date="2024-10" db="EMBL/GenBank/DDBJ databases">
        <authorList>
            <person name="Kim D."/>
        </authorList>
    </citation>
    <scope>NUCLEOTIDE SEQUENCE [LARGE SCALE GENOMIC DNA]</scope>
    <source>
        <strain evidence="5">BH-2024</strain>
    </source>
</reference>
<evidence type="ECO:0000313" key="5">
    <source>
        <dbReference type="EMBL" id="KAL3089643.1"/>
    </source>
</evidence>
<evidence type="ECO:0000256" key="3">
    <source>
        <dbReference type="SAM" id="Phobius"/>
    </source>
</evidence>
<feature type="compositionally biased region" description="Acidic residues" evidence="2">
    <location>
        <begin position="972"/>
        <end position="992"/>
    </location>
</feature>
<feature type="domain" description="Fibronectin type-III" evidence="4">
    <location>
        <begin position="1427"/>
        <end position="1594"/>
    </location>
</feature>
<feature type="domain" description="Fibronectin type-III" evidence="4">
    <location>
        <begin position="1331"/>
        <end position="1411"/>
    </location>
</feature>
<feature type="region of interest" description="Disordered" evidence="2">
    <location>
        <begin position="904"/>
        <end position="1014"/>
    </location>
</feature>
<feature type="compositionally biased region" description="Basic residues" evidence="2">
    <location>
        <begin position="469"/>
        <end position="482"/>
    </location>
</feature>
<dbReference type="InterPro" id="IPR013783">
    <property type="entry name" value="Ig-like_fold"/>
</dbReference>
<feature type="transmembrane region" description="Helical" evidence="3">
    <location>
        <begin position="1657"/>
        <end position="1676"/>
    </location>
</feature>
<dbReference type="SUPFAM" id="SSF49599">
    <property type="entry name" value="TRAF domain-like"/>
    <property type="match status" value="1"/>
</dbReference>
<feature type="region of interest" description="Disordered" evidence="2">
    <location>
        <begin position="311"/>
        <end position="385"/>
    </location>
</feature>
<organism evidence="5 6">
    <name type="scientific">Heterodera trifolii</name>
    <dbReference type="NCBI Taxonomy" id="157864"/>
    <lineage>
        <taxon>Eukaryota</taxon>
        <taxon>Metazoa</taxon>
        <taxon>Ecdysozoa</taxon>
        <taxon>Nematoda</taxon>
        <taxon>Chromadorea</taxon>
        <taxon>Rhabditida</taxon>
        <taxon>Tylenchina</taxon>
        <taxon>Tylenchomorpha</taxon>
        <taxon>Tylenchoidea</taxon>
        <taxon>Heteroderidae</taxon>
        <taxon>Heteroderinae</taxon>
        <taxon>Heterodera</taxon>
    </lineage>
</organism>
<feature type="compositionally biased region" description="Acidic residues" evidence="2">
    <location>
        <begin position="1"/>
        <end position="11"/>
    </location>
</feature>
<dbReference type="CDD" id="cd00063">
    <property type="entry name" value="FN3"/>
    <property type="match status" value="1"/>
</dbReference>
<comment type="caution">
    <text evidence="5">The sequence shown here is derived from an EMBL/GenBank/DDBJ whole genome shotgun (WGS) entry which is preliminary data.</text>
</comment>
<keyword evidence="1" id="KW-0677">Repeat</keyword>